<dbReference type="EMBL" id="FUXA01000013">
    <property type="protein sequence ID" value="SJZ92834.1"/>
    <property type="molecule type" value="Genomic_DNA"/>
</dbReference>
<dbReference type="Gene3D" id="1.10.10.10">
    <property type="entry name" value="Winged helix-like DNA-binding domain superfamily/Winged helix DNA-binding domain"/>
    <property type="match status" value="1"/>
</dbReference>
<dbReference type="PANTHER" id="PTHR37296">
    <property type="entry name" value="CONSERVED VIRULENCE FACTOR B"/>
    <property type="match status" value="1"/>
</dbReference>
<dbReference type="Pfam" id="PF17783">
    <property type="entry name" value="WHD_CvfB"/>
    <property type="match status" value="1"/>
</dbReference>
<sequence>MVLGSWNSLKVIKDTEFGIYLSDGTDDVLLPIKQVPEGTNKGDMLDVFIYRDSSDRIISTTNKPLIELGQIRKLTVKNVTGHGAYLDWGLEKDLLLPFKEQTCEVKEGKSYLVRLYEDKTHRLAASMRLYGYLEPNDKYEKGSHITGTVYEYRKGMGAFVAIDDKYYGLIHESEIYTRVEVGDEVNARVVNKRPDGKTDLALREKGYVQMEDDAEMVYDVIKSYGGVLPFDDKADKDLIKTEFGISKNAFKRAVGRLYKERRIEIKEGKIIITEN</sequence>
<dbReference type="InterPro" id="IPR048587">
    <property type="entry name" value="CvfB_S1_3rd"/>
</dbReference>
<dbReference type="Proteomes" id="UP000189857">
    <property type="component" value="Unassembled WGS sequence"/>
</dbReference>
<dbReference type="Gene3D" id="2.40.50.140">
    <property type="entry name" value="Nucleic acid-binding proteins"/>
    <property type="match status" value="2"/>
</dbReference>
<organism evidence="3 4">
    <name type="scientific">Eubacterium ruminantium</name>
    <dbReference type="NCBI Taxonomy" id="42322"/>
    <lineage>
        <taxon>Bacteria</taxon>
        <taxon>Bacillati</taxon>
        <taxon>Bacillota</taxon>
        <taxon>Clostridia</taxon>
        <taxon>Eubacteriales</taxon>
        <taxon>Eubacteriaceae</taxon>
        <taxon>Eubacterium</taxon>
    </lineage>
</organism>
<name>A0A1T4PMM1_9FIRM</name>
<evidence type="ECO:0000313" key="4">
    <source>
        <dbReference type="Proteomes" id="UP000189857"/>
    </source>
</evidence>
<dbReference type="PROSITE" id="PS50126">
    <property type="entry name" value="S1"/>
    <property type="match status" value="1"/>
</dbReference>
<proteinExistence type="inferred from homology"/>
<dbReference type="GO" id="GO:0003676">
    <property type="term" value="F:nucleic acid binding"/>
    <property type="evidence" value="ECO:0007669"/>
    <property type="project" value="InterPro"/>
</dbReference>
<comment type="similarity">
    <text evidence="1">Belongs to the CvfB family.</text>
</comment>
<gene>
    <name evidence="3" type="ORF">SAMN02745110_02053</name>
</gene>
<keyword evidence="4" id="KW-1185">Reference proteome</keyword>
<evidence type="ECO:0000259" key="2">
    <source>
        <dbReference type="PROSITE" id="PS50126"/>
    </source>
</evidence>
<dbReference type="OrthoDB" id="9801597at2"/>
<dbReference type="InterPro" id="IPR012340">
    <property type="entry name" value="NA-bd_OB-fold"/>
</dbReference>
<dbReference type="SUPFAM" id="SSF50249">
    <property type="entry name" value="Nucleic acid-binding proteins"/>
    <property type="match status" value="1"/>
</dbReference>
<dbReference type="PANTHER" id="PTHR37296:SF1">
    <property type="entry name" value="CONSERVED VIRULENCE FACTOR B"/>
    <property type="match status" value="1"/>
</dbReference>
<dbReference type="PIRSF" id="PIRSF012524">
    <property type="entry name" value="YitL_S1"/>
    <property type="match status" value="1"/>
</dbReference>
<dbReference type="InterPro" id="IPR036388">
    <property type="entry name" value="WH-like_DNA-bd_sf"/>
</dbReference>
<dbReference type="InterPro" id="IPR003029">
    <property type="entry name" value="S1_domain"/>
</dbReference>
<feature type="domain" description="S1 motif" evidence="2">
    <location>
        <begin position="142"/>
        <end position="205"/>
    </location>
</feature>
<dbReference type="SMART" id="SM00316">
    <property type="entry name" value="S1"/>
    <property type="match status" value="2"/>
</dbReference>
<accession>A0A1T4PMM1</accession>
<dbReference type="InterPro" id="IPR039566">
    <property type="entry name" value="CvfB_S1_st"/>
</dbReference>
<dbReference type="AlphaFoldDB" id="A0A1T4PMM1"/>
<dbReference type="Pfam" id="PF21543">
    <property type="entry name" value="CvfB_2nd"/>
    <property type="match status" value="1"/>
</dbReference>
<evidence type="ECO:0000256" key="1">
    <source>
        <dbReference type="PIRNR" id="PIRNR012524"/>
    </source>
</evidence>
<dbReference type="RefSeq" id="WP_078787860.1">
    <property type="nucleotide sequence ID" value="NZ_FMTO01000012.1"/>
</dbReference>
<dbReference type="InterPro" id="IPR014464">
    <property type="entry name" value="CvfB_fam"/>
</dbReference>
<protein>
    <recommendedName>
        <fullName evidence="2">S1 motif domain-containing protein</fullName>
    </recommendedName>
</protein>
<evidence type="ECO:0000313" key="3">
    <source>
        <dbReference type="EMBL" id="SJZ92834.1"/>
    </source>
</evidence>
<reference evidence="3 4" key="1">
    <citation type="submission" date="2017-02" db="EMBL/GenBank/DDBJ databases">
        <authorList>
            <person name="Peterson S.W."/>
        </authorList>
    </citation>
    <scope>NUCLEOTIDE SEQUENCE [LARGE SCALE GENOMIC DNA]</scope>
    <source>
        <strain evidence="3 4">ATCC 17233</strain>
    </source>
</reference>
<dbReference type="InterPro" id="IPR040764">
    <property type="entry name" value="CvfB_WH"/>
</dbReference>
<dbReference type="Pfam" id="PF13509">
    <property type="entry name" value="S1_2"/>
    <property type="match status" value="2"/>
</dbReference>